<accession>A0A517Q010</accession>
<sequence>MCGGLLVMIYDVFVPDQALSVKPTGGTQCGENVVSLRVFPVCSLARRAGTWALPLVSTLDWFPGAVPVELVMRGCVTKRDLYGYKRFYCGYKR</sequence>
<organism evidence="1 2">
    <name type="scientific">Gimesia panareensis</name>
    <dbReference type="NCBI Taxonomy" id="2527978"/>
    <lineage>
        <taxon>Bacteria</taxon>
        <taxon>Pseudomonadati</taxon>
        <taxon>Planctomycetota</taxon>
        <taxon>Planctomycetia</taxon>
        <taxon>Planctomycetales</taxon>
        <taxon>Planctomycetaceae</taxon>
        <taxon>Gimesia</taxon>
    </lineage>
</organism>
<protein>
    <submittedName>
        <fullName evidence="1">Uncharacterized protein</fullName>
    </submittedName>
</protein>
<evidence type="ECO:0000313" key="1">
    <source>
        <dbReference type="EMBL" id="QDT24961.1"/>
    </source>
</evidence>
<gene>
    <name evidence="1" type="ORF">Enr10x_02550</name>
</gene>
<proteinExistence type="predicted"/>
<evidence type="ECO:0000313" key="2">
    <source>
        <dbReference type="Proteomes" id="UP000315647"/>
    </source>
</evidence>
<dbReference type="AlphaFoldDB" id="A0A517Q010"/>
<dbReference type="Proteomes" id="UP000315647">
    <property type="component" value="Chromosome"/>
</dbReference>
<reference evidence="1 2" key="1">
    <citation type="submission" date="2019-03" db="EMBL/GenBank/DDBJ databases">
        <title>Deep-cultivation of Planctomycetes and their phenomic and genomic characterization uncovers novel biology.</title>
        <authorList>
            <person name="Wiegand S."/>
            <person name="Jogler M."/>
            <person name="Boedeker C."/>
            <person name="Pinto D."/>
            <person name="Vollmers J."/>
            <person name="Rivas-Marin E."/>
            <person name="Kohn T."/>
            <person name="Peeters S.H."/>
            <person name="Heuer A."/>
            <person name="Rast P."/>
            <person name="Oberbeckmann S."/>
            <person name="Bunk B."/>
            <person name="Jeske O."/>
            <person name="Meyerdierks A."/>
            <person name="Storesund J.E."/>
            <person name="Kallscheuer N."/>
            <person name="Luecker S."/>
            <person name="Lage O.M."/>
            <person name="Pohl T."/>
            <person name="Merkel B.J."/>
            <person name="Hornburger P."/>
            <person name="Mueller R.-W."/>
            <person name="Bruemmer F."/>
            <person name="Labrenz M."/>
            <person name="Spormann A.M."/>
            <person name="Op den Camp H."/>
            <person name="Overmann J."/>
            <person name="Amann R."/>
            <person name="Jetten M.S.M."/>
            <person name="Mascher T."/>
            <person name="Medema M.H."/>
            <person name="Devos D.P."/>
            <person name="Kaster A.-K."/>
            <person name="Ovreas L."/>
            <person name="Rohde M."/>
            <person name="Galperin M.Y."/>
            <person name="Jogler C."/>
        </authorList>
    </citation>
    <scope>NUCLEOTIDE SEQUENCE [LARGE SCALE GENOMIC DNA]</scope>
    <source>
        <strain evidence="1 2">Enr10</strain>
    </source>
</reference>
<dbReference type="EMBL" id="CP037421">
    <property type="protein sequence ID" value="QDT24961.1"/>
    <property type="molecule type" value="Genomic_DNA"/>
</dbReference>
<keyword evidence="2" id="KW-1185">Reference proteome</keyword>
<name>A0A517Q010_9PLAN</name>